<comment type="caution">
    <text evidence="1">The sequence shown here is derived from an EMBL/GenBank/DDBJ whole genome shotgun (WGS) entry which is preliminary data.</text>
</comment>
<evidence type="ECO:0000313" key="1">
    <source>
        <dbReference type="EMBL" id="GAG00019.1"/>
    </source>
</evidence>
<dbReference type="Gene3D" id="3.40.50.300">
    <property type="entry name" value="P-loop containing nucleotide triphosphate hydrolases"/>
    <property type="match status" value="1"/>
</dbReference>
<accession>X0U2N0</accession>
<dbReference type="InterPro" id="IPR027417">
    <property type="entry name" value="P-loop_NTPase"/>
</dbReference>
<protein>
    <recommendedName>
        <fullName evidence="2">Sulfotransferase domain-containing protein</fullName>
    </recommendedName>
</protein>
<dbReference type="AlphaFoldDB" id="X0U2N0"/>
<evidence type="ECO:0008006" key="2">
    <source>
        <dbReference type="Google" id="ProtNLM"/>
    </source>
</evidence>
<sequence length="66" mass="7725">MTCTYPEIICIVGSGRCGSRYLSRMLRDSMDIGFRYEPKFIVPIYRRLHHFGDLAQPENLRRLCTA</sequence>
<dbReference type="EMBL" id="BARS01026297">
    <property type="protein sequence ID" value="GAG00019.1"/>
    <property type="molecule type" value="Genomic_DNA"/>
</dbReference>
<reference evidence="1" key="1">
    <citation type="journal article" date="2014" name="Front. Microbiol.">
        <title>High frequency of phylogenetically diverse reductive dehalogenase-homologous genes in deep subseafloor sedimentary metagenomes.</title>
        <authorList>
            <person name="Kawai M."/>
            <person name="Futagami T."/>
            <person name="Toyoda A."/>
            <person name="Takaki Y."/>
            <person name="Nishi S."/>
            <person name="Hori S."/>
            <person name="Arai W."/>
            <person name="Tsubouchi T."/>
            <person name="Morono Y."/>
            <person name="Uchiyama I."/>
            <person name="Ito T."/>
            <person name="Fujiyama A."/>
            <person name="Inagaki F."/>
            <person name="Takami H."/>
        </authorList>
    </citation>
    <scope>NUCLEOTIDE SEQUENCE</scope>
    <source>
        <strain evidence="1">Expedition CK06-06</strain>
    </source>
</reference>
<organism evidence="1">
    <name type="scientific">marine sediment metagenome</name>
    <dbReference type="NCBI Taxonomy" id="412755"/>
    <lineage>
        <taxon>unclassified sequences</taxon>
        <taxon>metagenomes</taxon>
        <taxon>ecological metagenomes</taxon>
    </lineage>
</organism>
<name>X0U2N0_9ZZZZ</name>
<proteinExistence type="predicted"/>
<gene>
    <name evidence="1" type="ORF">S01H1_41457</name>
</gene>
<feature type="non-terminal residue" evidence="1">
    <location>
        <position position="66"/>
    </location>
</feature>